<dbReference type="Proteomes" id="UP000299102">
    <property type="component" value="Unassembled WGS sequence"/>
</dbReference>
<organism evidence="2 3">
    <name type="scientific">Eumeta variegata</name>
    <name type="common">Bagworm moth</name>
    <name type="synonym">Eumeta japonica</name>
    <dbReference type="NCBI Taxonomy" id="151549"/>
    <lineage>
        <taxon>Eukaryota</taxon>
        <taxon>Metazoa</taxon>
        <taxon>Ecdysozoa</taxon>
        <taxon>Arthropoda</taxon>
        <taxon>Hexapoda</taxon>
        <taxon>Insecta</taxon>
        <taxon>Pterygota</taxon>
        <taxon>Neoptera</taxon>
        <taxon>Endopterygota</taxon>
        <taxon>Lepidoptera</taxon>
        <taxon>Glossata</taxon>
        <taxon>Ditrysia</taxon>
        <taxon>Tineoidea</taxon>
        <taxon>Psychidae</taxon>
        <taxon>Oiketicinae</taxon>
        <taxon>Eumeta</taxon>
    </lineage>
</organism>
<evidence type="ECO:0008006" key="4">
    <source>
        <dbReference type="Google" id="ProtNLM"/>
    </source>
</evidence>
<evidence type="ECO:0000256" key="1">
    <source>
        <dbReference type="SAM" id="SignalP"/>
    </source>
</evidence>
<comment type="caution">
    <text evidence="2">The sequence shown here is derived from an EMBL/GenBank/DDBJ whole genome shotgun (WGS) entry which is preliminary data.</text>
</comment>
<evidence type="ECO:0000313" key="2">
    <source>
        <dbReference type="EMBL" id="GBP05377.1"/>
    </source>
</evidence>
<name>A0A4C1SVL9_EUMVA</name>
<keyword evidence="1" id="KW-0732">Signal</keyword>
<keyword evidence="3" id="KW-1185">Reference proteome</keyword>
<gene>
    <name evidence="2" type="ORF">EVAR_76796_1</name>
</gene>
<reference evidence="2 3" key="1">
    <citation type="journal article" date="2019" name="Commun. Biol.">
        <title>The bagworm genome reveals a unique fibroin gene that provides high tensile strength.</title>
        <authorList>
            <person name="Kono N."/>
            <person name="Nakamura H."/>
            <person name="Ohtoshi R."/>
            <person name="Tomita M."/>
            <person name="Numata K."/>
            <person name="Arakawa K."/>
        </authorList>
    </citation>
    <scope>NUCLEOTIDE SEQUENCE [LARGE SCALE GENOMIC DNA]</scope>
</reference>
<proteinExistence type="predicted"/>
<sequence>MFILVCFYATISILRTQGADYQAFVENDMHTTSRSVCLIGYKVHHDPTICGNNFFDFFAISLVATVDTHPSAGRPWWAPSENRSSLPAVDTSNPRGVPVSCCRLGGQISDRRGFKEWGDGGECATRTLTHCTKSNSGSFYFTSAFCESVLPHRSSRSIIVLQPS</sequence>
<accession>A0A4C1SVL9</accession>
<feature type="signal peptide" evidence="1">
    <location>
        <begin position="1"/>
        <end position="18"/>
    </location>
</feature>
<protein>
    <recommendedName>
        <fullName evidence="4">Secreted protein</fullName>
    </recommendedName>
</protein>
<evidence type="ECO:0000313" key="3">
    <source>
        <dbReference type="Proteomes" id="UP000299102"/>
    </source>
</evidence>
<feature type="chain" id="PRO_5020022129" description="Secreted protein" evidence="1">
    <location>
        <begin position="19"/>
        <end position="164"/>
    </location>
</feature>
<dbReference type="AlphaFoldDB" id="A0A4C1SVL9"/>
<dbReference type="EMBL" id="BGZK01000017">
    <property type="protein sequence ID" value="GBP05377.1"/>
    <property type="molecule type" value="Genomic_DNA"/>
</dbReference>